<name>A0ABD2B6L5_VESMC</name>
<protein>
    <recommendedName>
        <fullName evidence="2">Ig-like domain-containing protein</fullName>
    </recommendedName>
</protein>
<evidence type="ECO:0000256" key="1">
    <source>
        <dbReference type="SAM" id="MobiDB-lite"/>
    </source>
</evidence>
<dbReference type="InterPro" id="IPR007110">
    <property type="entry name" value="Ig-like_dom"/>
</dbReference>
<dbReference type="AlphaFoldDB" id="A0ABD2B6L5"/>
<dbReference type="PROSITE" id="PS50835">
    <property type="entry name" value="IG_LIKE"/>
    <property type="match status" value="1"/>
</dbReference>
<comment type="caution">
    <text evidence="3">The sequence shown here is derived from an EMBL/GenBank/DDBJ whole genome shotgun (WGS) entry which is preliminary data.</text>
</comment>
<evidence type="ECO:0000313" key="4">
    <source>
        <dbReference type="Proteomes" id="UP001607303"/>
    </source>
</evidence>
<evidence type="ECO:0000313" key="3">
    <source>
        <dbReference type="EMBL" id="KAL2728355.1"/>
    </source>
</evidence>
<feature type="non-terminal residue" evidence="3">
    <location>
        <position position="206"/>
    </location>
</feature>
<feature type="domain" description="Ig-like" evidence="2">
    <location>
        <begin position="128"/>
        <end position="206"/>
    </location>
</feature>
<dbReference type="EMBL" id="JAYRBN010000100">
    <property type="protein sequence ID" value="KAL2728355.1"/>
    <property type="molecule type" value="Genomic_DNA"/>
</dbReference>
<keyword evidence="4" id="KW-1185">Reference proteome</keyword>
<organism evidence="3 4">
    <name type="scientific">Vespula maculifrons</name>
    <name type="common">Eastern yellow jacket</name>
    <name type="synonym">Wasp</name>
    <dbReference type="NCBI Taxonomy" id="7453"/>
    <lineage>
        <taxon>Eukaryota</taxon>
        <taxon>Metazoa</taxon>
        <taxon>Ecdysozoa</taxon>
        <taxon>Arthropoda</taxon>
        <taxon>Hexapoda</taxon>
        <taxon>Insecta</taxon>
        <taxon>Pterygota</taxon>
        <taxon>Neoptera</taxon>
        <taxon>Endopterygota</taxon>
        <taxon>Hymenoptera</taxon>
        <taxon>Apocrita</taxon>
        <taxon>Aculeata</taxon>
        <taxon>Vespoidea</taxon>
        <taxon>Vespidae</taxon>
        <taxon>Vespinae</taxon>
        <taxon>Vespula</taxon>
    </lineage>
</organism>
<feature type="compositionally biased region" description="Polar residues" evidence="1">
    <location>
        <begin position="179"/>
        <end position="189"/>
    </location>
</feature>
<reference evidence="3 4" key="1">
    <citation type="journal article" date="2024" name="Ann. Entomol. Soc. Am.">
        <title>Genomic analyses of the southern and eastern yellowjacket wasps (Hymenoptera: Vespidae) reveal evolutionary signatures of social life.</title>
        <authorList>
            <person name="Catto M.A."/>
            <person name="Caine P.B."/>
            <person name="Orr S.E."/>
            <person name="Hunt B.G."/>
            <person name="Goodisman M.A.D."/>
        </authorList>
    </citation>
    <scope>NUCLEOTIDE SEQUENCE [LARGE SCALE GENOMIC DNA]</scope>
    <source>
        <strain evidence="3">232</strain>
        <tissue evidence="3">Head and thorax</tissue>
    </source>
</reference>
<accession>A0ABD2B6L5</accession>
<sequence length="206" mass="22653">MSTGANASRSKGVVPTGVEFACVRRHEDACVMKLETSRCPEETYAGAKLRTSRRSTCAESLVIDIALSGEDDSVEDRSRAYAPRKTCLRSTKPNEIFINVILTLSLYTLRRTLAFDINGFPLMVFVDPEVVGYTTREKETELIPGKDTCGNCYVLGREIQARPNLSQGWYRSGDGKNALSPSPSQSFSNKLFVGDSSKASGTNKEY</sequence>
<proteinExistence type="predicted"/>
<evidence type="ECO:0000259" key="2">
    <source>
        <dbReference type="PROSITE" id="PS50835"/>
    </source>
</evidence>
<gene>
    <name evidence="3" type="ORF">V1477_017631</name>
</gene>
<feature type="compositionally biased region" description="Polar residues" evidence="1">
    <location>
        <begin position="197"/>
        <end position="206"/>
    </location>
</feature>
<dbReference type="Proteomes" id="UP001607303">
    <property type="component" value="Unassembled WGS sequence"/>
</dbReference>
<feature type="region of interest" description="Disordered" evidence="1">
    <location>
        <begin position="172"/>
        <end position="206"/>
    </location>
</feature>